<evidence type="ECO:0000313" key="4">
    <source>
        <dbReference type="Proteomes" id="UP001595907"/>
    </source>
</evidence>
<dbReference type="InterPro" id="IPR041700">
    <property type="entry name" value="OMP_b-brl_3"/>
</dbReference>
<proteinExistence type="predicted"/>
<dbReference type="RefSeq" id="WP_379706222.1">
    <property type="nucleotide sequence ID" value="NZ_JBHSCZ010000001.1"/>
</dbReference>
<protein>
    <submittedName>
        <fullName evidence="3">Outer membrane beta-barrel protein</fullName>
    </submittedName>
</protein>
<feature type="chain" id="PRO_5046202398" evidence="1">
    <location>
        <begin position="21"/>
        <end position="919"/>
    </location>
</feature>
<gene>
    <name evidence="3" type="ORF">ACFOWM_01765</name>
</gene>
<keyword evidence="1" id="KW-0732">Signal</keyword>
<feature type="signal peptide" evidence="1">
    <location>
        <begin position="1"/>
        <end position="20"/>
    </location>
</feature>
<reference evidence="4" key="1">
    <citation type="journal article" date="2019" name="Int. J. Syst. Evol. Microbiol.">
        <title>The Global Catalogue of Microorganisms (GCM) 10K type strain sequencing project: providing services to taxonomists for standard genome sequencing and annotation.</title>
        <authorList>
            <consortium name="The Broad Institute Genomics Platform"/>
            <consortium name="The Broad Institute Genome Sequencing Center for Infectious Disease"/>
            <person name="Wu L."/>
            <person name="Ma J."/>
        </authorList>
    </citation>
    <scope>NUCLEOTIDE SEQUENCE [LARGE SCALE GENOMIC DNA]</scope>
    <source>
        <strain evidence="4">CECT 8289</strain>
    </source>
</reference>
<dbReference type="EMBL" id="JBHSCZ010000001">
    <property type="protein sequence ID" value="MFC4261593.1"/>
    <property type="molecule type" value="Genomic_DNA"/>
</dbReference>
<sequence>MFKKIIQFFICILFIGQVSAQTSQISGFIKDTSSSNSVRNAVVVLLTPKDSVLKAFTRVQADGSYQLKNIPTGNYILSVTHPAYADFVDDISVKNTNETLANIALTPKSKLLEAVIVKSGSPIKLRGDTTVYTADSFKVSANANVEELLKKMPGIQVDKNGQIKALGQTVEKVLVDGEEFFGDDPGMAVKNLRADAVKEVQVFDKKSDQATFTGIDDGVTQKTINLKLKDNKKSGYFGKVDVAGGLQKNIPNRFNDNILLSSFKGKRKISGFLLNGNTGQDGLSWQDEEKFGGGENNFTVDDEGNYSYRGGSNDEEPYVNTENGFITNTNAGIQYSNKWNDKTTLNFSPKYNNQRYNNTTNVYRQTQIGDSVLNNNSNDVVNINRTNIKLKAIYDIKIDSFNTLKITGNANFYETNSTDFANAITTGKFGNIKNTSTRLLKNSNNKQALSGNVIYKHRFQKNRRTLSINTDVNNLNNEGDNLLQSNNVDVVNNTAQLIDQTKNFENNSSNINTRLIYTEPLSKNYALEIGYQLAINSGTNKQKSFAYNSLSAKYDTKVDSLSNDFKQSIIQNIPSLRLNYSYKKLKINVGAAVNFTNFDLKDISFNKTYPRNFTNFSPSASINFTNKKNKSYRFNYNGTTRQPTINQLQPLRNNNDQFNLFLGNPNLKPSFYNNFNISSNSYNFLKDLFSYQSLNASFISNSITNNRFIDANTGKTISQPTNTNGNFNLNYYGGFGFKAKKIDTRFNFNQNIGYNRFADVINNQLSFSNTANFGTSVYVSKSKEKKYDFSINNRIDYNVQTTSQNNNTNKYLTYSAGADATVYYKKVWSISTDFNIIARQKTAQIPGLTNSLWNAKLQRTFKSDEFTVYGVIRDILNQNIGIDRNFYSNTFTETRNDRLKRYFMLGFAWNFKNKAPKAN</sequence>
<name>A0ABV8QPG7_9BACT</name>
<dbReference type="Gene3D" id="2.60.40.1120">
    <property type="entry name" value="Carboxypeptidase-like, regulatory domain"/>
    <property type="match status" value="1"/>
</dbReference>
<dbReference type="SUPFAM" id="SSF49464">
    <property type="entry name" value="Carboxypeptidase regulatory domain-like"/>
    <property type="match status" value="1"/>
</dbReference>
<evidence type="ECO:0000313" key="3">
    <source>
        <dbReference type="EMBL" id="MFC4261593.1"/>
    </source>
</evidence>
<feature type="domain" description="Outer membrane protein beta-barrel" evidence="2">
    <location>
        <begin position="457"/>
        <end position="769"/>
    </location>
</feature>
<evidence type="ECO:0000256" key="1">
    <source>
        <dbReference type="SAM" id="SignalP"/>
    </source>
</evidence>
<evidence type="ECO:0000259" key="2">
    <source>
        <dbReference type="Pfam" id="PF14905"/>
    </source>
</evidence>
<organism evidence="3 4">
    <name type="scientific">Ferruginibacter yonginensis</name>
    <dbReference type="NCBI Taxonomy" id="1310416"/>
    <lineage>
        <taxon>Bacteria</taxon>
        <taxon>Pseudomonadati</taxon>
        <taxon>Bacteroidota</taxon>
        <taxon>Chitinophagia</taxon>
        <taxon>Chitinophagales</taxon>
        <taxon>Chitinophagaceae</taxon>
        <taxon>Ferruginibacter</taxon>
    </lineage>
</organism>
<dbReference type="Pfam" id="PF14905">
    <property type="entry name" value="OMP_b-brl_3"/>
    <property type="match status" value="1"/>
</dbReference>
<dbReference type="Pfam" id="PF13620">
    <property type="entry name" value="CarboxypepD_reg"/>
    <property type="match status" value="1"/>
</dbReference>
<accession>A0ABV8QPG7</accession>
<dbReference type="Proteomes" id="UP001595907">
    <property type="component" value="Unassembled WGS sequence"/>
</dbReference>
<comment type="caution">
    <text evidence="3">The sequence shown here is derived from an EMBL/GenBank/DDBJ whole genome shotgun (WGS) entry which is preliminary data.</text>
</comment>
<dbReference type="SUPFAM" id="SSF56935">
    <property type="entry name" value="Porins"/>
    <property type="match status" value="1"/>
</dbReference>
<keyword evidence="4" id="KW-1185">Reference proteome</keyword>
<dbReference type="InterPro" id="IPR008969">
    <property type="entry name" value="CarboxyPept-like_regulatory"/>
</dbReference>